<dbReference type="AlphaFoldDB" id="C3YIC5"/>
<organism>
    <name type="scientific">Branchiostoma floridae</name>
    <name type="common">Florida lancelet</name>
    <name type="synonym">Amphioxus</name>
    <dbReference type="NCBI Taxonomy" id="7739"/>
    <lineage>
        <taxon>Eukaryota</taxon>
        <taxon>Metazoa</taxon>
        <taxon>Chordata</taxon>
        <taxon>Cephalochordata</taxon>
        <taxon>Leptocardii</taxon>
        <taxon>Amphioxiformes</taxon>
        <taxon>Branchiostomatidae</taxon>
        <taxon>Branchiostoma</taxon>
    </lineage>
</organism>
<gene>
    <name evidence="3" type="ORF">BRAFLDRAFT_73399</name>
</gene>
<keyword evidence="2" id="KW-0732">Signal</keyword>
<protein>
    <submittedName>
        <fullName evidence="3">Uncharacterized protein</fullName>
    </submittedName>
</protein>
<proteinExistence type="predicted"/>
<evidence type="ECO:0000256" key="1">
    <source>
        <dbReference type="SAM" id="MobiDB-lite"/>
    </source>
</evidence>
<feature type="region of interest" description="Disordered" evidence="1">
    <location>
        <begin position="55"/>
        <end position="83"/>
    </location>
</feature>
<feature type="chain" id="PRO_5002935718" evidence="2">
    <location>
        <begin position="26"/>
        <end position="110"/>
    </location>
</feature>
<name>C3YIC5_BRAFL</name>
<evidence type="ECO:0000256" key="2">
    <source>
        <dbReference type="SAM" id="SignalP"/>
    </source>
</evidence>
<sequence length="110" mass="12181">MEETLTRASLLFCTFIFLSVTSNSAETQFDVRDAVVSAGRTGVLRGVLAEVPKRRADRQRHLRQDTAEVSHSGSLRDICPDPRFDYGGTRSPGRLKGAQRYTGIKVINVV</sequence>
<dbReference type="InParanoid" id="C3YIC5"/>
<reference evidence="3" key="1">
    <citation type="journal article" date="2008" name="Nature">
        <title>The amphioxus genome and the evolution of the chordate karyotype.</title>
        <authorList>
            <consortium name="US DOE Joint Genome Institute (JGI-PGF)"/>
            <person name="Putnam N.H."/>
            <person name="Butts T."/>
            <person name="Ferrier D.E.K."/>
            <person name="Furlong R.F."/>
            <person name="Hellsten U."/>
            <person name="Kawashima T."/>
            <person name="Robinson-Rechavi M."/>
            <person name="Shoguchi E."/>
            <person name="Terry A."/>
            <person name="Yu J.-K."/>
            <person name="Benito-Gutierrez E.L."/>
            <person name="Dubchak I."/>
            <person name="Garcia-Fernandez J."/>
            <person name="Gibson-Brown J.J."/>
            <person name="Grigoriev I.V."/>
            <person name="Horton A.C."/>
            <person name="de Jong P.J."/>
            <person name="Jurka J."/>
            <person name="Kapitonov V.V."/>
            <person name="Kohara Y."/>
            <person name="Kuroki Y."/>
            <person name="Lindquist E."/>
            <person name="Lucas S."/>
            <person name="Osoegawa K."/>
            <person name="Pennacchio L.A."/>
            <person name="Salamov A.A."/>
            <person name="Satou Y."/>
            <person name="Sauka-Spengler T."/>
            <person name="Schmutz J."/>
            <person name="Shin-I T."/>
            <person name="Toyoda A."/>
            <person name="Bronner-Fraser M."/>
            <person name="Fujiyama A."/>
            <person name="Holland L.Z."/>
            <person name="Holland P.W.H."/>
            <person name="Satoh N."/>
            <person name="Rokhsar D.S."/>
        </authorList>
    </citation>
    <scope>NUCLEOTIDE SEQUENCE [LARGE SCALE GENOMIC DNA]</scope>
    <source>
        <strain evidence="3">S238N-H82</strain>
        <tissue evidence="3">Testes</tissue>
    </source>
</reference>
<evidence type="ECO:0000313" key="3">
    <source>
        <dbReference type="EMBL" id="EEN60262.1"/>
    </source>
</evidence>
<accession>C3YIC5</accession>
<feature type="signal peptide" evidence="2">
    <location>
        <begin position="1"/>
        <end position="25"/>
    </location>
</feature>
<dbReference type="EMBL" id="GG666514">
    <property type="protein sequence ID" value="EEN60262.1"/>
    <property type="molecule type" value="Genomic_DNA"/>
</dbReference>